<accession>A0ABS4ZJS0</accession>
<dbReference type="InterPro" id="IPR013096">
    <property type="entry name" value="Cupin_2"/>
</dbReference>
<dbReference type="Gene3D" id="2.60.120.10">
    <property type="entry name" value="Jelly Rolls"/>
    <property type="match status" value="1"/>
</dbReference>
<name>A0ABS4ZJS0_9MICO</name>
<dbReference type="InterPro" id="IPR001387">
    <property type="entry name" value="Cro/C1-type_HTH"/>
</dbReference>
<dbReference type="PANTHER" id="PTHR46797">
    <property type="entry name" value="HTH-TYPE TRANSCRIPTIONAL REGULATOR"/>
    <property type="match status" value="1"/>
</dbReference>
<dbReference type="CDD" id="cd02209">
    <property type="entry name" value="cupin_XRE_C"/>
    <property type="match status" value="1"/>
</dbReference>
<gene>
    <name evidence="3" type="ORF">JOF34_001869</name>
</gene>
<feature type="domain" description="HTH cro/C1-type" evidence="2">
    <location>
        <begin position="13"/>
        <end position="67"/>
    </location>
</feature>
<evidence type="ECO:0000313" key="3">
    <source>
        <dbReference type="EMBL" id="MBP2437283.1"/>
    </source>
</evidence>
<dbReference type="EMBL" id="JAGIOL010000001">
    <property type="protein sequence ID" value="MBP2437283.1"/>
    <property type="molecule type" value="Genomic_DNA"/>
</dbReference>
<keyword evidence="4" id="KW-1185">Reference proteome</keyword>
<dbReference type="Pfam" id="PF07883">
    <property type="entry name" value="Cupin_2"/>
    <property type="match status" value="1"/>
</dbReference>
<sequence>MTDDAPSRLGPAIRARRKALKMTIVHLATAAGLSHPFVSQVERGRANPSFDSLARLARALGTSQIELMSGTALDVSRAAPGAFGAGEARMLTSGDTSFTVIDMSGDSRDFGDFYQHPEDEFVTVLSGMIVIDLGEDIAPVSVGESRYIRGNTPHRWASPDGAAYRVMIVKERMRSDNRGCDHNGESHT</sequence>
<proteinExistence type="predicted"/>
<organism evidence="3 4">
    <name type="scientific">Microbacterium amylolyticum</name>
    <dbReference type="NCBI Taxonomy" id="936337"/>
    <lineage>
        <taxon>Bacteria</taxon>
        <taxon>Bacillati</taxon>
        <taxon>Actinomycetota</taxon>
        <taxon>Actinomycetes</taxon>
        <taxon>Micrococcales</taxon>
        <taxon>Microbacteriaceae</taxon>
        <taxon>Microbacterium</taxon>
    </lineage>
</organism>
<dbReference type="InterPro" id="IPR011051">
    <property type="entry name" value="RmlC_Cupin_sf"/>
</dbReference>
<dbReference type="InterPro" id="IPR010982">
    <property type="entry name" value="Lambda_DNA-bd_dom_sf"/>
</dbReference>
<dbReference type="SMART" id="SM00530">
    <property type="entry name" value="HTH_XRE"/>
    <property type="match status" value="1"/>
</dbReference>
<comment type="caution">
    <text evidence="3">The sequence shown here is derived from an EMBL/GenBank/DDBJ whole genome shotgun (WGS) entry which is preliminary data.</text>
</comment>
<dbReference type="Proteomes" id="UP001519362">
    <property type="component" value="Unassembled WGS sequence"/>
</dbReference>
<dbReference type="RefSeq" id="WP_241245086.1">
    <property type="nucleotide sequence ID" value="NZ_CP049253.1"/>
</dbReference>
<dbReference type="CDD" id="cd00093">
    <property type="entry name" value="HTH_XRE"/>
    <property type="match status" value="1"/>
</dbReference>
<keyword evidence="1" id="KW-0238">DNA-binding</keyword>
<dbReference type="InterPro" id="IPR050807">
    <property type="entry name" value="TransReg_Diox_bact_type"/>
</dbReference>
<dbReference type="PANTHER" id="PTHR46797:SF1">
    <property type="entry name" value="METHYLPHOSPHONATE SYNTHASE"/>
    <property type="match status" value="1"/>
</dbReference>
<dbReference type="SUPFAM" id="SSF47413">
    <property type="entry name" value="lambda repressor-like DNA-binding domains"/>
    <property type="match status" value="1"/>
</dbReference>
<evidence type="ECO:0000313" key="4">
    <source>
        <dbReference type="Proteomes" id="UP001519362"/>
    </source>
</evidence>
<dbReference type="PROSITE" id="PS50943">
    <property type="entry name" value="HTH_CROC1"/>
    <property type="match status" value="1"/>
</dbReference>
<evidence type="ECO:0000256" key="1">
    <source>
        <dbReference type="ARBA" id="ARBA00023125"/>
    </source>
</evidence>
<dbReference type="InterPro" id="IPR014710">
    <property type="entry name" value="RmlC-like_jellyroll"/>
</dbReference>
<protein>
    <submittedName>
        <fullName evidence="3">Quercetin dioxygenase-like cupin family protein</fullName>
    </submittedName>
</protein>
<dbReference type="Pfam" id="PF01381">
    <property type="entry name" value="HTH_3"/>
    <property type="match status" value="1"/>
</dbReference>
<reference evidence="3 4" key="1">
    <citation type="submission" date="2021-03" db="EMBL/GenBank/DDBJ databases">
        <title>Sequencing the genomes of 1000 actinobacteria strains.</title>
        <authorList>
            <person name="Klenk H.-P."/>
        </authorList>
    </citation>
    <scope>NUCLEOTIDE SEQUENCE [LARGE SCALE GENOMIC DNA]</scope>
    <source>
        <strain evidence="3 4">DSM 24221</strain>
    </source>
</reference>
<evidence type="ECO:0000259" key="2">
    <source>
        <dbReference type="PROSITE" id="PS50943"/>
    </source>
</evidence>
<dbReference type="SUPFAM" id="SSF51182">
    <property type="entry name" value="RmlC-like cupins"/>
    <property type="match status" value="1"/>
</dbReference>
<dbReference type="Gene3D" id="1.10.260.40">
    <property type="entry name" value="lambda repressor-like DNA-binding domains"/>
    <property type="match status" value="1"/>
</dbReference>